<feature type="transmembrane region" description="Helical" evidence="1">
    <location>
        <begin position="35"/>
        <end position="53"/>
    </location>
</feature>
<dbReference type="EMBL" id="JAGKQM010000003">
    <property type="protein sequence ID" value="KAH0933850.1"/>
    <property type="molecule type" value="Genomic_DNA"/>
</dbReference>
<proteinExistence type="predicted"/>
<keyword evidence="1" id="KW-0472">Membrane</keyword>
<evidence type="ECO:0000313" key="3">
    <source>
        <dbReference type="EMBL" id="KAH0933850.1"/>
    </source>
</evidence>
<evidence type="ECO:0000259" key="2">
    <source>
        <dbReference type="PROSITE" id="PS51186"/>
    </source>
</evidence>
<dbReference type="InterPro" id="IPR000182">
    <property type="entry name" value="GNAT_dom"/>
</dbReference>
<dbReference type="PANTHER" id="PTHR46067">
    <property type="entry name" value="ACYL-COA N-ACYLTRANSFERASES (NAT) SUPERFAMILY PROTEIN"/>
    <property type="match status" value="1"/>
</dbReference>
<dbReference type="SUPFAM" id="SSF55729">
    <property type="entry name" value="Acyl-CoA N-acyltransferases (Nat)"/>
    <property type="match status" value="1"/>
</dbReference>
<organism evidence="3 4">
    <name type="scientific">Brassica napus</name>
    <name type="common">Rape</name>
    <dbReference type="NCBI Taxonomy" id="3708"/>
    <lineage>
        <taxon>Eukaryota</taxon>
        <taxon>Viridiplantae</taxon>
        <taxon>Streptophyta</taxon>
        <taxon>Embryophyta</taxon>
        <taxon>Tracheophyta</taxon>
        <taxon>Spermatophyta</taxon>
        <taxon>Magnoliopsida</taxon>
        <taxon>eudicotyledons</taxon>
        <taxon>Gunneridae</taxon>
        <taxon>Pentapetalae</taxon>
        <taxon>rosids</taxon>
        <taxon>malvids</taxon>
        <taxon>Brassicales</taxon>
        <taxon>Brassicaceae</taxon>
        <taxon>Brassiceae</taxon>
        <taxon>Brassica</taxon>
    </lineage>
</organism>
<comment type="caution">
    <text evidence="3">The sequence shown here is derived from an EMBL/GenBank/DDBJ whole genome shotgun (WGS) entry which is preliminary data.</text>
</comment>
<keyword evidence="4" id="KW-1185">Reference proteome</keyword>
<evidence type="ECO:0000256" key="1">
    <source>
        <dbReference type="SAM" id="Phobius"/>
    </source>
</evidence>
<dbReference type="Proteomes" id="UP000824890">
    <property type="component" value="Unassembled WGS sequence"/>
</dbReference>
<dbReference type="Pfam" id="PF13302">
    <property type="entry name" value="Acetyltransf_3"/>
    <property type="match status" value="1"/>
</dbReference>
<keyword evidence="1" id="KW-1133">Transmembrane helix</keyword>
<dbReference type="PROSITE" id="PS51186">
    <property type="entry name" value="GNAT"/>
    <property type="match status" value="1"/>
</dbReference>
<dbReference type="Gene3D" id="3.40.630.30">
    <property type="match status" value="1"/>
</dbReference>
<dbReference type="PANTHER" id="PTHR46067:SF16">
    <property type="entry name" value="N-ACETYLTRANSFERASE DOMAIN-CONTAINING PROTEIN"/>
    <property type="match status" value="1"/>
</dbReference>
<protein>
    <recommendedName>
        <fullName evidence="2">N-acetyltransferase domain-containing protein</fullName>
    </recommendedName>
</protein>
<gene>
    <name evidence="3" type="ORF">HID58_010967</name>
</gene>
<feature type="domain" description="N-acetyltransferase" evidence="2">
    <location>
        <begin position="133"/>
        <end position="289"/>
    </location>
</feature>
<dbReference type="InterPro" id="IPR016181">
    <property type="entry name" value="Acyl_CoA_acyltransferase"/>
</dbReference>
<reference evidence="3 4" key="1">
    <citation type="submission" date="2021-05" db="EMBL/GenBank/DDBJ databases">
        <title>Genome Assembly of Synthetic Allotetraploid Brassica napus Reveals Homoeologous Exchanges between Subgenomes.</title>
        <authorList>
            <person name="Davis J.T."/>
        </authorList>
    </citation>
    <scope>NUCLEOTIDE SEQUENCE [LARGE SCALE GENOMIC DNA]</scope>
    <source>
        <strain evidence="4">cv. Da-Ae</strain>
        <tissue evidence="3">Seedling</tissue>
    </source>
</reference>
<accession>A0ABQ8DZE5</accession>
<sequence>MILGHKDMLNHMTLLSMELESLLSIFPTPRKKMKISFSSILLILIVIFITSSGNNKMVGEAKKCFATWTCEGDDECRLKCIIDHKGDGICDSSTAFPVPKQCFCQYDCYIILLQNQSSTNQGRENMETDLSRVTLRPFSLTDAHDFLRWASDVRVTGNLRWQTFTSEEEALVFIRDVCLPHPWRRSICIDDRSIGFISVFPETGDDRFKAHIGYGLSREYWGKGISTRAVSIAVPQVFNDLPHVLRLQAFVRTQNKASQRVLEKVGFQREGLLRKYSYVKGVIHDVFVYSLLSPDLLPLP</sequence>
<keyword evidence="1" id="KW-0812">Transmembrane</keyword>
<name>A0ABQ8DZE5_BRANA</name>
<evidence type="ECO:0000313" key="4">
    <source>
        <dbReference type="Proteomes" id="UP000824890"/>
    </source>
</evidence>